<dbReference type="SUPFAM" id="SSF57850">
    <property type="entry name" value="RING/U-box"/>
    <property type="match status" value="1"/>
</dbReference>
<dbReference type="PANTHER" id="PTHR14471">
    <property type="entry name" value="MARCH7/10 E3 UBIQUITIN PROTEIN LIGASE FAMILY MEMBER"/>
    <property type="match status" value="1"/>
</dbReference>
<gene>
    <name evidence="12" type="primary">marchf7</name>
</gene>
<feature type="compositionally biased region" description="Polar residues" evidence="9">
    <location>
        <begin position="432"/>
        <end position="443"/>
    </location>
</feature>
<dbReference type="InParanoid" id="A0A6J2W0C3"/>
<feature type="compositionally biased region" description="Basic and acidic residues" evidence="9">
    <location>
        <begin position="203"/>
        <end position="213"/>
    </location>
</feature>
<evidence type="ECO:0000256" key="8">
    <source>
        <dbReference type="ARBA" id="ARBA00022833"/>
    </source>
</evidence>
<feature type="region of interest" description="Disordered" evidence="9">
    <location>
        <begin position="576"/>
        <end position="601"/>
    </location>
</feature>
<dbReference type="GO" id="GO:0008270">
    <property type="term" value="F:zinc ion binding"/>
    <property type="evidence" value="ECO:0007669"/>
    <property type="project" value="UniProtKB-KW"/>
</dbReference>
<dbReference type="PANTHER" id="PTHR14471:SF1">
    <property type="entry name" value="E3 UBIQUITIN-PROTEIN LIGASE MARCHF7"/>
    <property type="match status" value="1"/>
</dbReference>
<feature type="compositionally biased region" description="Polar residues" evidence="9">
    <location>
        <begin position="58"/>
        <end position="74"/>
    </location>
</feature>
<feature type="compositionally biased region" description="Basic and acidic residues" evidence="9">
    <location>
        <begin position="244"/>
        <end position="256"/>
    </location>
</feature>
<dbReference type="GeneID" id="115818507"/>
<dbReference type="InterPro" id="IPR052297">
    <property type="entry name" value="RING-CH-type_E3_ubiq-ligase"/>
</dbReference>
<feature type="compositionally biased region" description="Low complexity" evidence="9">
    <location>
        <begin position="149"/>
        <end position="198"/>
    </location>
</feature>
<evidence type="ECO:0000256" key="7">
    <source>
        <dbReference type="ARBA" id="ARBA00022786"/>
    </source>
</evidence>
<dbReference type="GO" id="GO:0061630">
    <property type="term" value="F:ubiquitin protein ligase activity"/>
    <property type="evidence" value="ECO:0007669"/>
    <property type="project" value="UniProtKB-EC"/>
</dbReference>
<evidence type="ECO:0000256" key="4">
    <source>
        <dbReference type="ARBA" id="ARBA00022679"/>
    </source>
</evidence>
<feature type="compositionally biased region" description="Basic and acidic residues" evidence="9">
    <location>
        <begin position="587"/>
        <end position="601"/>
    </location>
</feature>
<feature type="compositionally biased region" description="Basic and acidic residues" evidence="9">
    <location>
        <begin position="496"/>
        <end position="510"/>
    </location>
</feature>
<keyword evidence="11" id="KW-1185">Reference proteome</keyword>
<evidence type="ECO:0000313" key="11">
    <source>
        <dbReference type="Proteomes" id="UP000504632"/>
    </source>
</evidence>
<evidence type="ECO:0000256" key="5">
    <source>
        <dbReference type="ARBA" id="ARBA00022723"/>
    </source>
</evidence>
<feature type="region of interest" description="Disordered" evidence="9">
    <location>
        <begin position="470"/>
        <end position="536"/>
    </location>
</feature>
<proteinExistence type="predicted"/>
<dbReference type="InterPro" id="IPR013083">
    <property type="entry name" value="Znf_RING/FYVE/PHD"/>
</dbReference>
<dbReference type="CTD" id="64844"/>
<reference evidence="12" key="1">
    <citation type="submission" date="2025-08" db="UniProtKB">
        <authorList>
            <consortium name="RefSeq"/>
        </authorList>
    </citation>
    <scope>IDENTIFICATION</scope>
</reference>
<evidence type="ECO:0000259" key="10">
    <source>
        <dbReference type="PROSITE" id="PS51292"/>
    </source>
</evidence>
<dbReference type="Proteomes" id="UP000504632">
    <property type="component" value="Chromosome 8"/>
</dbReference>
<dbReference type="SMART" id="SM00744">
    <property type="entry name" value="RINGv"/>
    <property type="match status" value="1"/>
</dbReference>
<evidence type="ECO:0000256" key="9">
    <source>
        <dbReference type="SAM" id="MobiDB-lite"/>
    </source>
</evidence>
<feature type="domain" description="RING-CH-type" evidence="10">
    <location>
        <begin position="613"/>
        <end position="683"/>
    </location>
</feature>
<dbReference type="EC" id="2.3.2.27" evidence="3"/>
<comment type="catalytic activity">
    <reaction evidence="1">
        <text>S-ubiquitinyl-[E2 ubiquitin-conjugating enzyme]-L-cysteine + [acceptor protein]-L-lysine = [E2 ubiquitin-conjugating enzyme]-L-cysteine + N(6)-ubiquitinyl-[acceptor protein]-L-lysine.</text>
        <dbReference type="EC" id="2.3.2.27"/>
    </reaction>
</comment>
<keyword evidence="7" id="KW-0833">Ubl conjugation pathway</keyword>
<evidence type="ECO:0000256" key="1">
    <source>
        <dbReference type="ARBA" id="ARBA00000900"/>
    </source>
</evidence>
<dbReference type="Pfam" id="PF12906">
    <property type="entry name" value="RINGv"/>
    <property type="match status" value="1"/>
</dbReference>
<evidence type="ECO:0000256" key="3">
    <source>
        <dbReference type="ARBA" id="ARBA00012483"/>
    </source>
</evidence>
<evidence type="ECO:0000256" key="2">
    <source>
        <dbReference type="ARBA" id="ARBA00004906"/>
    </source>
</evidence>
<dbReference type="Gene3D" id="3.30.40.10">
    <property type="entry name" value="Zinc/RING finger domain, C3HC4 (zinc finger)"/>
    <property type="match status" value="1"/>
</dbReference>
<feature type="compositionally biased region" description="Pro residues" evidence="9">
    <location>
        <begin position="337"/>
        <end position="349"/>
    </location>
</feature>
<feature type="compositionally biased region" description="Low complexity" evidence="9">
    <location>
        <begin position="216"/>
        <end position="229"/>
    </location>
</feature>
<keyword evidence="8" id="KW-0862">Zinc</keyword>
<comment type="pathway">
    <text evidence="2">Protein modification; protein ubiquitination.</text>
</comment>
<feature type="compositionally biased region" description="Low complexity" evidence="9">
    <location>
        <begin position="81"/>
        <end position="94"/>
    </location>
</feature>
<dbReference type="CDD" id="cd16812">
    <property type="entry name" value="RING_CH-C4HC3_MARCH7"/>
    <property type="match status" value="1"/>
</dbReference>
<feature type="compositionally biased region" description="Low complexity" evidence="9">
    <location>
        <begin position="11"/>
        <end position="44"/>
    </location>
</feature>
<accession>A0A6J2W0C3</accession>
<dbReference type="InterPro" id="IPR011016">
    <property type="entry name" value="Znf_RING-CH"/>
</dbReference>
<dbReference type="OrthoDB" id="2154780at2759"/>
<dbReference type="RefSeq" id="XP_030637747.1">
    <property type="nucleotide sequence ID" value="XM_030781887.1"/>
</dbReference>
<name>A0A6J2W0C3_CHACN</name>
<feature type="compositionally biased region" description="Low complexity" evidence="9">
    <location>
        <begin position="294"/>
        <end position="336"/>
    </location>
</feature>
<feature type="compositionally biased region" description="Acidic residues" evidence="9">
    <location>
        <begin position="511"/>
        <end position="524"/>
    </location>
</feature>
<feature type="region of interest" description="Disordered" evidence="9">
    <location>
        <begin position="1"/>
        <end position="458"/>
    </location>
</feature>
<dbReference type="AlphaFoldDB" id="A0A6J2W0C3"/>
<keyword evidence="6" id="KW-0863">Zinc-finger</keyword>
<evidence type="ECO:0000313" key="12">
    <source>
        <dbReference type="RefSeq" id="XP_030637747.1"/>
    </source>
</evidence>
<organism evidence="11 12">
    <name type="scientific">Chanos chanos</name>
    <name type="common">Milkfish</name>
    <name type="synonym">Mugil chanos</name>
    <dbReference type="NCBI Taxonomy" id="29144"/>
    <lineage>
        <taxon>Eukaryota</taxon>
        <taxon>Metazoa</taxon>
        <taxon>Chordata</taxon>
        <taxon>Craniata</taxon>
        <taxon>Vertebrata</taxon>
        <taxon>Euteleostomi</taxon>
        <taxon>Actinopterygii</taxon>
        <taxon>Neopterygii</taxon>
        <taxon>Teleostei</taxon>
        <taxon>Ostariophysi</taxon>
        <taxon>Gonorynchiformes</taxon>
        <taxon>Chanidae</taxon>
        <taxon>Chanos</taxon>
    </lineage>
</organism>
<feature type="compositionally biased region" description="Basic and acidic residues" evidence="9">
    <location>
        <begin position="476"/>
        <end position="488"/>
    </location>
</feature>
<evidence type="ECO:0000256" key="6">
    <source>
        <dbReference type="ARBA" id="ARBA00022771"/>
    </source>
</evidence>
<dbReference type="PROSITE" id="PS51292">
    <property type="entry name" value="ZF_RING_CH"/>
    <property type="match status" value="1"/>
</dbReference>
<protein>
    <recommendedName>
        <fullName evidence="3">RING-type E3 ubiquitin transferase</fullName>
        <ecNumber evidence="3">2.3.2.27</ecNumber>
    </recommendedName>
</protein>
<keyword evidence="5" id="KW-0479">Metal-binding</keyword>
<sequence length="831" mass="90286">MDSKPRRLPFSVSSSSSLSSPSSLSSSSALGSSRLYGRGSVLSSDRFSRGTPVKLDTDYQSSRFLGSTRDYTSAESRHPSWKLSTPLSASSSVSCDRPWAESSVGSRNKPVDSERRLGSYSGLLSSAQDSETKRAKLSYTNRAGYTRPSSSAGSTSASGLYSGLGSNTDSSWKSLSSLSRSSSSTSSTSSSSSSSSSSADGLWARRDLEKRNESVLGDSSTRSSGLSSLYRPERVTSTYAQGARPKESLYSSRRESGSTSRRLSSDYLSSPLGCDSHRPSSDYQPSGLTRDSPRSSSSSSSSSLRTPSTSLSDASRLSSWSASPYTPLSERSTSPPSSSPAPIPAPAPVSAPENEEPDGRRSTRRLLSRLFSRRSSQDTSSTPSPASRSFDSASDDAVPDAAPPTAGNESEETEVRGSDPVQAFAFLRRRSQGQGLTPVQESVNPGVEPEALRGTGGLAWLSWNRCTPLFSRRRREGQEESSRMEARRTSQYPLSGRDENKAPDRDARREEEEDDDDNEDEESEGATAARPAGASGLSASLLQDAARLAGRSHGVARVMTSPLFRRPENVMIAVDIGGSGRGQADGQAKDKPAPSRDPEKLRKIQESLLLEDSDEEEGDLCRICQMGEESSSNPLIEPCRCTGSLQYVHQECIKKWLRSKISSGSNLDAITTCELCKEKLHLDIENFDINELYRSHERSEYEFISCGLYLVVLLHLCEQRFSDVLGAANDAGFSTWRELCTSTWTILKVHTYRTLTTKTHRTTGHPLTSATWRRRMKRKSIDQRKRRGEVFPALSSLLDCPPPSLALTPWSVAATTRGKKPCPSLLYQGSP</sequence>
<keyword evidence="4" id="KW-0808">Transferase</keyword>